<feature type="signal peptide" evidence="1">
    <location>
        <begin position="1"/>
        <end position="21"/>
    </location>
</feature>
<dbReference type="RefSeq" id="WP_013042452.1">
    <property type="nucleotide sequence ID" value="NC_014008.1"/>
</dbReference>
<sequence length="509" mass="54998">MRRFAQIVSLLALSAPLLSLDAVIDDLTVSNARSSSMGGAGIAAVSGTSGVISNPAVLGFMARETPDDLDHFSLSEQRFGWDVLNAELGATLTGDLWTHIDFFREVDFGDFDLDSLQEPESVEELIRLSALLSTVDANDTIMVNATASSTVQIGHFAVGVRSFGQLSGWIEDVDLVNVGLQFGAAVLASELDDAMIAEGFDPTGYSLQVLSSDQAQALQDAAGLGVFNQDTLAYLDFKIADLVDSGALALGDVEDAVDGLIDVIENSDTVNQITSNQTTITGRGFLAVEVPISYGYAVNDNFSIGLTAKVILGRVYGTQVWVFNRDNDQILENTLDSYQDSVNLGIDLGMLYRTPSWQFALTGYNLNNPTFDGYDQKLTVNGTERTVRVQSVQLEPQVKAGAAWLPSRRLTLAGDIDLLQTDTLLQDYTVQRLSFGAEYDLSMVQLRLGTYKNIAESEIGWVLTGGLGFQLWALDVNAGGAVSIDDTVEYDSTDYPRTMRLFLSAGVQF</sequence>
<evidence type="ECO:0000313" key="3">
    <source>
        <dbReference type="Proteomes" id="UP000000925"/>
    </source>
</evidence>
<dbReference type="KEGG" id="caa:Caka_0704"/>
<dbReference type="Pfam" id="PF13729">
    <property type="entry name" value="TraF_2"/>
    <property type="match status" value="1"/>
</dbReference>
<dbReference type="Gene3D" id="2.40.160.60">
    <property type="entry name" value="Outer membrane protein transport protein (OMPP1/FadL/TodX)"/>
    <property type="match status" value="1"/>
</dbReference>
<name>D5EPJ1_CORAD</name>
<evidence type="ECO:0000256" key="1">
    <source>
        <dbReference type="SAM" id="SignalP"/>
    </source>
</evidence>
<dbReference type="eggNOG" id="COG2067">
    <property type="taxonomic scope" value="Bacteria"/>
</dbReference>
<reference evidence="2 3" key="1">
    <citation type="journal article" date="2010" name="Stand. Genomic Sci.">
        <title>Complete genome sequence of Coraliomargarita akajimensis type strain (04OKA010-24).</title>
        <authorList>
            <person name="Mavromatis K."/>
            <person name="Abt B."/>
            <person name="Brambilla E."/>
            <person name="Lapidus A."/>
            <person name="Copeland A."/>
            <person name="Deshpande S."/>
            <person name="Nolan M."/>
            <person name="Lucas S."/>
            <person name="Tice H."/>
            <person name="Cheng J.F."/>
            <person name="Han C."/>
            <person name="Detter J.C."/>
            <person name="Woyke T."/>
            <person name="Goodwin L."/>
            <person name="Pitluck S."/>
            <person name="Held B."/>
            <person name="Brettin T."/>
            <person name="Tapia R."/>
            <person name="Ivanova N."/>
            <person name="Mikhailova N."/>
            <person name="Pati A."/>
            <person name="Liolios K."/>
            <person name="Chen A."/>
            <person name="Palaniappan K."/>
            <person name="Land M."/>
            <person name="Hauser L."/>
            <person name="Chang Y.J."/>
            <person name="Jeffries C.D."/>
            <person name="Rohde M."/>
            <person name="Goker M."/>
            <person name="Bristow J."/>
            <person name="Eisen J.A."/>
            <person name="Markowitz V."/>
            <person name="Hugenholtz P."/>
            <person name="Klenk H.P."/>
            <person name="Kyrpides N.C."/>
        </authorList>
    </citation>
    <scope>NUCLEOTIDE SEQUENCE [LARGE SCALE GENOMIC DNA]</scope>
    <source>
        <strain evidence="3">DSM 45221 / IAM 15411 / JCM 23193 / KCTC 12865</strain>
    </source>
</reference>
<evidence type="ECO:0000313" key="2">
    <source>
        <dbReference type="EMBL" id="ADE53728.1"/>
    </source>
</evidence>
<dbReference type="InterPro" id="IPR032811">
    <property type="entry name" value="Put_conjugal_transfer"/>
</dbReference>
<dbReference type="EMBL" id="CP001998">
    <property type="protein sequence ID" value="ADE53728.1"/>
    <property type="molecule type" value="Genomic_DNA"/>
</dbReference>
<organism evidence="2 3">
    <name type="scientific">Coraliomargarita akajimensis (strain DSM 45221 / IAM 15411 / JCM 23193 / KCTC 12865 / 04OKA010-24)</name>
    <dbReference type="NCBI Taxonomy" id="583355"/>
    <lineage>
        <taxon>Bacteria</taxon>
        <taxon>Pseudomonadati</taxon>
        <taxon>Verrucomicrobiota</taxon>
        <taxon>Opitutia</taxon>
        <taxon>Puniceicoccales</taxon>
        <taxon>Coraliomargaritaceae</taxon>
        <taxon>Coraliomargarita</taxon>
    </lineage>
</organism>
<keyword evidence="3" id="KW-1185">Reference proteome</keyword>
<dbReference type="HOGENOM" id="CLU_546011_0_0_0"/>
<dbReference type="AlphaFoldDB" id="D5EPJ1"/>
<keyword evidence="1" id="KW-0732">Signal</keyword>
<dbReference type="OrthoDB" id="9808507at2"/>
<evidence type="ECO:0008006" key="4">
    <source>
        <dbReference type="Google" id="ProtNLM"/>
    </source>
</evidence>
<dbReference type="Proteomes" id="UP000000925">
    <property type="component" value="Chromosome"/>
</dbReference>
<protein>
    <recommendedName>
        <fullName evidence="4">Membrane protein involved in aromatic hydrocarbon degradation</fullName>
    </recommendedName>
</protein>
<accession>D5EPJ1</accession>
<dbReference type="STRING" id="583355.Caka_0704"/>
<proteinExistence type="predicted"/>
<gene>
    <name evidence="2" type="ordered locus">Caka_0704</name>
</gene>
<feature type="chain" id="PRO_5003071675" description="Membrane protein involved in aromatic hydrocarbon degradation" evidence="1">
    <location>
        <begin position="22"/>
        <end position="509"/>
    </location>
</feature>